<protein>
    <submittedName>
        <fullName evidence="9">Glycosyltransferase</fullName>
    </submittedName>
</protein>
<keyword evidence="10" id="KW-1185">Reference proteome</keyword>
<dbReference type="AlphaFoldDB" id="A0A7X4YDD8"/>
<evidence type="ECO:0000256" key="5">
    <source>
        <dbReference type="ARBA" id="ARBA00022679"/>
    </source>
</evidence>
<dbReference type="Pfam" id="PF00534">
    <property type="entry name" value="Glycos_transf_1"/>
    <property type="match status" value="1"/>
</dbReference>
<dbReference type="InterPro" id="IPR052078">
    <property type="entry name" value="Trehalose_Metab_GTase"/>
</dbReference>
<evidence type="ECO:0000313" key="9">
    <source>
        <dbReference type="EMBL" id="NBC42252.1"/>
    </source>
</evidence>
<dbReference type="Gene3D" id="3.40.50.2000">
    <property type="entry name" value="Glycogen Phosphorylase B"/>
    <property type="match status" value="2"/>
</dbReference>
<dbReference type="GO" id="GO:0016757">
    <property type="term" value="F:glycosyltransferase activity"/>
    <property type="evidence" value="ECO:0007669"/>
    <property type="project" value="UniProtKB-KW"/>
</dbReference>
<dbReference type="Pfam" id="PF21269">
    <property type="entry name" value="TreT_GT1"/>
    <property type="match status" value="1"/>
</dbReference>
<comment type="similarity">
    <text evidence="1">Belongs to the glycosyltransferase group 1 family. Glycosyltransferase 4 subfamily.</text>
</comment>
<dbReference type="PANTHER" id="PTHR47779">
    <property type="entry name" value="SYNTHASE (CCG-9), PUTATIVE (AFU_ORTHOLOGUE AFUA_3G12100)-RELATED"/>
    <property type="match status" value="1"/>
</dbReference>
<dbReference type="GO" id="GO:0006006">
    <property type="term" value="P:glucose metabolic process"/>
    <property type="evidence" value="ECO:0007669"/>
    <property type="project" value="UniProtKB-KW"/>
</dbReference>
<feature type="domain" description="Trehalose synthase N-terminal" evidence="8">
    <location>
        <begin position="43"/>
        <end position="183"/>
    </location>
</feature>
<comment type="subunit">
    <text evidence="2">Homodimer.</text>
</comment>
<sequence>MAKNPGDPYPLVQVENYERYVGAEVVERILEKARPLQDLRVVHVNSTYYGGGVAELLSPLTLLMNSVGMATEWRAIQGPPDFFNITKKMHNALQGADIHLTSLKATIYEEVVYENAVRNRLDHDRVVIHDPQPLPIVRYSRKRGPWIWRCHVDLSNPEPSLWAYLKPFVEQYDATVLSIPEYARELSTPQVFFMPAIDPFSIKNREMSEAEIEERLQHHHIPTDLPLVVQVSRFDRWKDPEGVVAAWRIARKEMPCTLVLLGNMAADDPEGQKVYEEVMRHKDERLIVLSREDTALVNALQRRAAVVVQKSLREGFGLTVAEAMWKGTPVIGGNVGGIRHQIEDGHNGFLVDSVDQCAQRIVQLLRTPKLRNQLGHHAHETVRRRFLLTRYLEQYLDLFNAFEARYHLRPLPHLTT</sequence>
<evidence type="ECO:0000256" key="4">
    <source>
        <dbReference type="ARBA" id="ARBA00022676"/>
    </source>
</evidence>
<organism evidence="9 10">
    <name type="scientific">Corallococcus exiguus</name>
    <dbReference type="NCBI Taxonomy" id="83462"/>
    <lineage>
        <taxon>Bacteria</taxon>
        <taxon>Pseudomonadati</taxon>
        <taxon>Myxococcota</taxon>
        <taxon>Myxococcia</taxon>
        <taxon>Myxococcales</taxon>
        <taxon>Cystobacterineae</taxon>
        <taxon>Myxococcaceae</taxon>
        <taxon>Corallococcus</taxon>
    </lineage>
</organism>
<evidence type="ECO:0000256" key="2">
    <source>
        <dbReference type="ARBA" id="ARBA00011738"/>
    </source>
</evidence>
<evidence type="ECO:0000313" key="10">
    <source>
        <dbReference type="Proteomes" id="UP000537825"/>
    </source>
</evidence>
<dbReference type="EMBL" id="JAAAPK010000005">
    <property type="protein sequence ID" value="NBC42252.1"/>
    <property type="molecule type" value="Genomic_DNA"/>
</dbReference>
<proteinExistence type="inferred from homology"/>
<dbReference type="RefSeq" id="WP_139922434.1">
    <property type="nucleotide sequence ID" value="NZ_CBCSLE010000037.1"/>
</dbReference>
<dbReference type="PANTHER" id="PTHR47779:SF1">
    <property type="entry name" value="SYNTHASE (CCG-9), PUTATIVE (AFU_ORTHOLOGUE AFUA_3G12100)-RELATED"/>
    <property type="match status" value="1"/>
</dbReference>
<comment type="caution">
    <text evidence="9">The sequence shown here is derived from an EMBL/GenBank/DDBJ whole genome shotgun (WGS) entry which is preliminary data.</text>
</comment>
<reference evidence="9 10" key="1">
    <citation type="submission" date="2020-01" db="EMBL/GenBank/DDBJ databases">
        <title>The draft genome sequence of Corallococcus exiguus DSM 14696.</title>
        <authorList>
            <person name="Zhang X."/>
            <person name="Zhu H."/>
        </authorList>
    </citation>
    <scope>NUCLEOTIDE SEQUENCE [LARGE SCALE GENOMIC DNA]</scope>
    <source>
        <strain evidence="9 10">DSM 14696</strain>
    </source>
</reference>
<dbReference type="SUPFAM" id="SSF53756">
    <property type="entry name" value="UDP-Glycosyltransferase/glycogen phosphorylase"/>
    <property type="match status" value="1"/>
</dbReference>
<evidence type="ECO:0000259" key="8">
    <source>
        <dbReference type="Pfam" id="PF21269"/>
    </source>
</evidence>
<keyword evidence="3" id="KW-0313">Glucose metabolism</keyword>
<dbReference type="Proteomes" id="UP000537825">
    <property type="component" value="Unassembled WGS sequence"/>
</dbReference>
<evidence type="ECO:0000256" key="3">
    <source>
        <dbReference type="ARBA" id="ARBA00022526"/>
    </source>
</evidence>
<keyword evidence="4" id="KW-0328">Glycosyltransferase</keyword>
<feature type="domain" description="Glycosyl transferase family 1" evidence="7">
    <location>
        <begin position="213"/>
        <end position="379"/>
    </location>
</feature>
<dbReference type="InterPro" id="IPR001296">
    <property type="entry name" value="Glyco_trans_1"/>
</dbReference>
<dbReference type="InterPro" id="IPR049438">
    <property type="entry name" value="TreT_GT1"/>
</dbReference>
<accession>A0A7X4YDD8</accession>
<gene>
    <name evidence="9" type="ORF">GTZ93_20835</name>
</gene>
<evidence type="ECO:0000256" key="1">
    <source>
        <dbReference type="ARBA" id="ARBA00009481"/>
    </source>
</evidence>
<evidence type="ECO:0000259" key="7">
    <source>
        <dbReference type="Pfam" id="PF00534"/>
    </source>
</evidence>
<keyword evidence="6" id="KW-0119">Carbohydrate metabolism</keyword>
<keyword evidence="5 9" id="KW-0808">Transferase</keyword>
<evidence type="ECO:0000256" key="6">
    <source>
        <dbReference type="ARBA" id="ARBA00023277"/>
    </source>
</evidence>
<name>A0A7X4YDD8_9BACT</name>